<dbReference type="GO" id="GO:0005829">
    <property type="term" value="C:cytosol"/>
    <property type="evidence" value="ECO:0007669"/>
    <property type="project" value="TreeGrafter"/>
</dbReference>
<evidence type="ECO:0000256" key="1">
    <source>
        <dbReference type="ARBA" id="ARBA00022679"/>
    </source>
</evidence>
<keyword evidence="1" id="KW-0808">Transferase</keyword>
<dbReference type="Gene3D" id="3.40.1190.20">
    <property type="match status" value="1"/>
</dbReference>
<dbReference type="GO" id="GO:0033786">
    <property type="term" value="F:heptose-1-phosphate adenylyltransferase activity"/>
    <property type="evidence" value="ECO:0007669"/>
    <property type="project" value="TreeGrafter"/>
</dbReference>
<keyword evidence="6" id="KW-1185">Reference proteome</keyword>
<comment type="caution">
    <text evidence="5">The sequence shown here is derived from an EMBL/GenBank/DDBJ whole genome shotgun (WGS) entry which is preliminary data.</text>
</comment>
<dbReference type="Proteomes" id="UP000465220">
    <property type="component" value="Unassembled WGS sequence"/>
</dbReference>
<protein>
    <recommendedName>
        <fullName evidence="3">Carbohydrate kinase PfkB domain-containing protein</fullName>
    </recommendedName>
</protein>
<feature type="domain" description="Carbohydrate kinase PfkB" evidence="3">
    <location>
        <begin position="15"/>
        <end position="97"/>
    </location>
</feature>
<dbReference type="Pfam" id="PF00294">
    <property type="entry name" value="PfkB"/>
    <property type="match status" value="1"/>
</dbReference>
<dbReference type="PROSITE" id="PS00583">
    <property type="entry name" value="PFKB_KINASES_1"/>
    <property type="match status" value="1"/>
</dbReference>
<dbReference type="AlphaFoldDB" id="A0AAN5YQS0"/>
<dbReference type="InterPro" id="IPR029056">
    <property type="entry name" value="Ribokinase-like"/>
</dbReference>
<evidence type="ECO:0000313" key="6">
    <source>
        <dbReference type="Proteomes" id="UP000465220"/>
    </source>
</evidence>
<dbReference type="EMBL" id="JAAAPU010000031">
    <property type="protein sequence ID" value="KAF4206297.1"/>
    <property type="molecule type" value="Genomic_DNA"/>
</dbReference>
<accession>A0AAN5YQS0</accession>
<dbReference type="SUPFAM" id="SSF53613">
    <property type="entry name" value="Ribokinase-like"/>
    <property type="match status" value="1"/>
</dbReference>
<evidence type="ECO:0000313" key="4">
    <source>
        <dbReference type="EMBL" id="GFF64463.1"/>
    </source>
</evidence>
<dbReference type="PANTHER" id="PTHR46969:SF1">
    <property type="entry name" value="BIFUNCTIONAL PROTEIN HLDE"/>
    <property type="match status" value="1"/>
</dbReference>
<evidence type="ECO:0000259" key="3">
    <source>
        <dbReference type="Pfam" id="PF00294"/>
    </source>
</evidence>
<dbReference type="PANTHER" id="PTHR46969">
    <property type="entry name" value="BIFUNCTIONAL PROTEIN HLDE"/>
    <property type="match status" value="1"/>
</dbReference>
<reference evidence="4 6" key="2">
    <citation type="submission" date="2020-01" db="EMBL/GenBank/DDBJ databases">
        <title>Draft genome sequence of Aspergillus lentulus IFM 60648.</title>
        <authorList>
            <person name="Takahashi H."/>
            <person name="Yaguchi T."/>
        </authorList>
    </citation>
    <scope>NUCLEOTIDE SEQUENCE [LARGE SCALE GENOMIC DNA]</scope>
    <source>
        <strain evidence="4 6">IFM 60648</strain>
    </source>
</reference>
<dbReference type="EMBL" id="BLKI01000005">
    <property type="protein sequence ID" value="GFF64463.1"/>
    <property type="molecule type" value="Genomic_DNA"/>
</dbReference>
<dbReference type="InterPro" id="IPR011611">
    <property type="entry name" value="PfkB_dom"/>
</dbReference>
<evidence type="ECO:0000313" key="5">
    <source>
        <dbReference type="EMBL" id="KAF4206297.1"/>
    </source>
</evidence>
<dbReference type="Proteomes" id="UP000649114">
    <property type="component" value="Unassembled WGS sequence"/>
</dbReference>
<reference evidence="5" key="3">
    <citation type="submission" date="2020-04" db="EMBL/GenBank/DDBJ databases">
        <authorList>
            <person name="Santos R.A.C."/>
            <person name="Steenwyk J.L."/>
            <person name="Rivero-Menendez O."/>
            <person name="Mead M.E."/>
            <person name="Silva L.P."/>
            <person name="Bastos R.W."/>
            <person name="Alastruey-Izquierdo A."/>
            <person name="Goldman G.H."/>
            <person name="Rokas A."/>
        </authorList>
    </citation>
    <scope>NUCLEOTIDE SEQUENCE</scope>
    <source>
        <strain evidence="5">CNM-CM8927</strain>
    </source>
</reference>
<proteinExistence type="predicted"/>
<dbReference type="GO" id="GO:0033785">
    <property type="term" value="F:heptose 7-phosphate kinase activity"/>
    <property type="evidence" value="ECO:0007669"/>
    <property type="project" value="TreeGrafter"/>
</dbReference>
<keyword evidence="2" id="KW-0418">Kinase</keyword>
<reference evidence="5" key="1">
    <citation type="journal article" date="2020" name="bioRxiv">
        <title>Genomic and phenotypic heterogeneity of clinical isolates of the human pathogens Aspergillus fumigatus, Aspergillus lentulus and Aspergillus fumigatiaffinis.</title>
        <authorList>
            <person name="dos Santos R.A.C."/>
            <person name="Steenwyk J.L."/>
            <person name="Rivero-Menendez O."/>
            <person name="Mead M.E."/>
            <person name="Silva L.P."/>
            <person name="Bastos R.W."/>
            <person name="Alastruey-Izquierdo A."/>
            <person name="Goldman G.H."/>
            <person name="Rokas A."/>
        </authorList>
    </citation>
    <scope>NUCLEOTIDE SEQUENCE</scope>
    <source>
        <strain evidence="5">CNM-CM8927</strain>
    </source>
</reference>
<sequence>METCQADDSADGEPLVVVGDLILDQYVYGCVRRNAPEADVPVVEREKTDYYPGGAANVAMNHVALGTAVVLIGAVGDDADVHRLLSLLTSAKVDVSDFEV</sequence>
<organism evidence="5 7">
    <name type="scientific">Aspergillus lentulus</name>
    <dbReference type="NCBI Taxonomy" id="293939"/>
    <lineage>
        <taxon>Eukaryota</taxon>
        <taxon>Fungi</taxon>
        <taxon>Dikarya</taxon>
        <taxon>Ascomycota</taxon>
        <taxon>Pezizomycotina</taxon>
        <taxon>Eurotiomycetes</taxon>
        <taxon>Eurotiomycetidae</taxon>
        <taxon>Eurotiales</taxon>
        <taxon>Aspergillaceae</taxon>
        <taxon>Aspergillus</taxon>
        <taxon>Aspergillus subgen. Fumigati</taxon>
    </lineage>
</organism>
<name>A0AAN5YQS0_ASPLE</name>
<dbReference type="InterPro" id="IPR002173">
    <property type="entry name" value="Carboh/pur_kinase_PfkB_CS"/>
</dbReference>
<evidence type="ECO:0000313" key="7">
    <source>
        <dbReference type="Proteomes" id="UP000649114"/>
    </source>
</evidence>
<gene>
    <name evidence="5" type="ORF">CNMCM8927_005245</name>
    <name evidence="4" type="ORF">IFM60648_01273</name>
</gene>
<evidence type="ECO:0000256" key="2">
    <source>
        <dbReference type="ARBA" id="ARBA00022777"/>
    </source>
</evidence>